<name>A0ABU9STE0_9ALTE</name>
<comment type="caution">
    <text evidence="1">The sequence shown here is derived from an EMBL/GenBank/DDBJ whole genome shotgun (WGS) entry which is preliminary data.</text>
</comment>
<dbReference type="Gene3D" id="3.40.50.2000">
    <property type="entry name" value="Glycogen Phosphorylase B"/>
    <property type="match status" value="1"/>
</dbReference>
<accession>A0ABU9STE0</accession>
<evidence type="ECO:0000313" key="1">
    <source>
        <dbReference type="EMBL" id="MEM5497127.1"/>
    </source>
</evidence>
<sequence length="358" mass="40083">MQQTTSPNAERILLIRMLSVKDTATIGVAALRHFQTKFPDSHIDFLTFGAGADIIHLVDPNVETITLPAHAWPNDLLVAIEAFLGLAETIISNEYTQIVNLDTAFMPCFLARFLHDAGQSVAGNMLNISVQTLLNQFQDQTLQPDFVQSTERYMQSTFHGMTRLQSQWWNTQQFDAGYTEFYLRECCGFKDIDIDVSLSIERIRQINSPSSECALSESRSEQTTAKKIALCLADAHDGYAYPYICELKEMLELKGFQVWTNGSKERRLMETLNNVAEADLVITKPGESQWYGKAVCCLTLLISASESPLISMPDYATDQTARCPVHCPFTQTEQSVCCCDTPEELADGIESIFAEQGR</sequence>
<dbReference type="RefSeq" id="WP_342881278.1">
    <property type="nucleotide sequence ID" value="NZ_JBBMQS010000003.1"/>
</dbReference>
<proteinExistence type="predicted"/>
<dbReference type="Proteomes" id="UP001461163">
    <property type="component" value="Unassembled WGS sequence"/>
</dbReference>
<evidence type="ECO:0000313" key="2">
    <source>
        <dbReference type="Proteomes" id="UP001461163"/>
    </source>
</evidence>
<evidence type="ECO:0008006" key="3">
    <source>
        <dbReference type="Google" id="ProtNLM"/>
    </source>
</evidence>
<dbReference type="SUPFAM" id="SSF53756">
    <property type="entry name" value="UDP-Glycosyltransferase/glycogen phosphorylase"/>
    <property type="match status" value="1"/>
</dbReference>
<protein>
    <recommendedName>
        <fullName evidence="3">ADP-heptose:LPS heptosyltransferase</fullName>
    </recommendedName>
</protein>
<reference evidence="1 2" key="1">
    <citation type="submission" date="2024-03" db="EMBL/GenBank/DDBJ databases">
        <title>Community enrichment and isolation of bacterial strains for fucoidan degradation.</title>
        <authorList>
            <person name="Sichert A."/>
        </authorList>
    </citation>
    <scope>NUCLEOTIDE SEQUENCE [LARGE SCALE GENOMIC DNA]</scope>
    <source>
        <strain evidence="1 2">AS12</strain>
    </source>
</reference>
<dbReference type="EMBL" id="JBBMQS010000003">
    <property type="protein sequence ID" value="MEM5497127.1"/>
    <property type="molecule type" value="Genomic_DNA"/>
</dbReference>
<keyword evidence="2" id="KW-1185">Reference proteome</keyword>
<organism evidence="1 2">
    <name type="scientific">Paraglaciecola mesophila</name>
    <dbReference type="NCBI Taxonomy" id="197222"/>
    <lineage>
        <taxon>Bacteria</taxon>
        <taxon>Pseudomonadati</taxon>
        <taxon>Pseudomonadota</taxon>
        <taxon>Gammaproteobacteria</taxon>
        <taxon>Alteromonadales</taxon>
        <taxon>Alteromonadaceae</taxon>
        <taxon>Paraglaciecola</taxon>
    </lineage>
</organism>
<gene>
    <name evidence="1" type="ORF">WNY77_06955</name>
</gene>